<sequence>MNLKVLIADDDFGMRLVLKKIIEKNEGFEVVAEAEDGKEVLRFLEEKNFDVVFLDIEMPEVSGLECGKILTDINPKTIIIFATAHEEYMSEAFEIYAFDYLIKPFKVDRINKTLERIQKIFYEKQDENIDKPIFQQREFNKLVIKNREGMNFIDTQNIVLIQREDRSTAIYTIDNKYITSEGLGALEKRLEKITFFRSHKSYIINISKISKISPYGRWTYIVNFKNYGKDALITHKKFAELEKFFGL</sequence>
<dbReference type="GO" id="GO:0003677">
    <property type="term" value="F:DNA binding"/>
    <property type="evidence" value="ECO:0007669"/>
    <property type="project" value="InterPro"/>
</dbReference>
<dbReference type="InterPro" id="IPR046947">
    <property type="entry name" value="LytR-like"/>
</dbReference>
<keyword evidence="3" id="KW-0597">Phosphoprotein</keyword>
<dbReference type="PANTHER" id="PTHR37299:SF1">
    <property type="entry name" value="STAGE 0 SPORULATION PROTEIN A HOMOLOG"/>
    <property type="match status" value="1"/>
</dbReference>
<dbReference type="PROSITE" id="PS50930">
    <property type="entry name" value="HTH_LYTTR"/>
    <property type="match status" value="1"/>
</dbReference>
<accession>A0A1T5JFY1</accession>
<evidence type="ECO:0000313" key="6">
    <source>
        <dbReference type="EMBL" id="SKC50142.1"/>
    </source>
</evidence>
<reference evidence="6 7" key="1">
    <citation type="submission" date="2017-02" db="EMBL/GenBank/DDBJ databases">
        <authorList>
            <person name="Peterson S.W."/>
        </authorList>
    </citation>
    <scope>NUCLEOTIDE SEQUENCE [LARGE SCALE GENOMIC DNA]</scope>
    <source>
        <strain evidence="6 7">M1</strain>
    </source>
</reference>
<feature type="domain" description="Response regulatory" evidence="4">
    <location>
        <begin position="4"/>
        <end position="118"/>
    </location>
</feature>
<dbReference type="Gene3D" id="2.40.50.1020">
    <property type="entry name" value="LytTr DNA-binding domain"/>
    <property type="match status" value="1"/>
</dbReference>
<name>A0A1T5JFY1_9FIRM</name>
<dbReference type="InterPro" id="IPR007492">
    <property type="entry name" value="LytTR_DNA-bd_dom"/>
</dbReference>
<dbReference type="EMBL" id="FUZT01000002">
    <property type="protein sequence ID" value="SKC50142.1"/>
    <property type="molecule type" value="Genomic_DNA"/>
</dbReference>
<dbReference type="AlphaFoldDB" id="A0A1T5JFY1"/>
<dbReference type="PANTHER" id="PTHR37299">
    <property type="entry name" value="TRANSCRIPTIONAL REGULATOR-RELATED"/>
    <property type="match status" value="1"/>
</dbReference>
<dbReference type="SUPFAM" id="SSF52172">
    <property type="entry name" value="CheY-like"/>
    <property type="match status" value="1"/>
</dbReference>
<evidence type="ECO:0000256" key="3">
    <source>
        <dbReference type="PROSITE-ProRule" id="PRU00169"/>
    </source>
</evidence>
<protein>
    <recommendedName>
        <fullName evidence="1">Stage 0 sporulation protein A homolog</fullName>
    </recommendedName>
</protein>
<dbReference type="Proteomes" id="UP000190285">
    <property type="component" value="Unassembled WGS sequence"/>
</dbReference>
<dbReference type="Pfam" id="PF00072">
    <property type="entry name" value="Response_reg"/>
    <property type="match status" value="1"/>
</dbReference>
<evidence type="ECO:0000256" key="2">
    <source>
        <dbReference type="ARBA" id="ARBA00024867"/>
    </source>
</evidence>
<evidence type="ECO:0000256" key="1">
    <source>
        <dbReference type="ARBA" id="ARBA00018672"/>
    </source>
</evidence>
<evidence type="ECO:0000259" key="5">
    <source>
        <dbReference type="PROSITE" id="PS50930"/>
    </source>
</evidence>
<dbReference type="InterPro" id="IPR001789">
    <property type="entry name" value="Sig_transdc_resp-reg_receiver"/>
</dbReference>
<dbReference type="PROSITE" id="PS50110">
    <property type="entry name" value="RESPONSE_REGULATORY"/>
    <property type="match status" value="1"/>
</dbReference>
<dbReference type="RefSeq" id="WP_079489997.1">
    <property type="nucleotide sequence ID" value="NZ_FUZT01000002.1"/>
</dbReference>
<feature type="domain" description="HTH LytTR-type" evidence="5">
    <location>
        <begin position="142"/>
        <end position="247"/>
    </location>
</feature>
<dbReference type="Pfam" id="PF04397">
    <property type="entry name" value="LytTR"/>
    <property type="match status" value="1"/>
</dbReference>
<evidence type="ECO:0000313" key="7">
    <source>
        <dbReference type="Proteomes" id="UP000190285"/>
    </source>
</evidence>
<organism evidence="6 7">
    <name type="scientific">Maledivibacter halophilus</name>
    <dbReference type="NCBI Taxonomy" id="36842"/>
    <lineage>
        <taxon>Bacteria</taxon>
        <taxon>Bacillati</taxon>
        <taxon>Bacillota</taxon>
        <taxon>Clostridia</taxon>
        <taxon>Peptostreptococcales</taxon>
        <taxon>Caminicellaceae</taxon>
        <taxon>Maledivibacter</taxon>
    </lineage>
</organism>
<evidence type="ECO:0000259" key="4">
    <source>
        <dbReference type="PROSITE" id="PS50110"/>
    </source>
</evidence>
<dbReference type="Gene3D" id="3.40.50.2300">
    <property type="match status" value="1"/>
</dbReference>
<dbReference type="InterPro" id="IPR011006">
    <property type="entry name" value="CheY-like_superfamily"/>
</dbReference>
<dbReference type="STRING" id="36842.SAMN02194393_01154"/>
<feature type="modified residue" description="4-aspartylphosphate" evidence="3">
    <location>
        <position position="55"/>
    </location>
</feature>
<gene>
    <name evidence="6" type="ORF">SAMN02194393_01154</name>
</gene>
<keyword evidence="7" id="KW-1185">Reference proteome</keyword>
<dbReference type="SMART" id="SM00448">
    <property type="entry name" value="REC"/>
    <property type="match status" value="1"/>
</dbReference>
<dbReference type="SMART" id="SM00850">
    <property type="entry name" value="LytTR"/>
    <property type="match status" value="1"/>
</dbReference>
<dbReference type="OrthoDB" id="9809318at2"/>
<proteinExistence type="predicted"/>
<comment type="function">
    <text evidence="2">May play the central regulatory role in sporulation. It may be an element of the effector pathway responsible for the activation of sporulation genes in response to nutritional stress. Spo0A may act in concert with spo0H (a sigma factor) to control the expression of some genes that are critical to the sporulation process.</text>
</comment>
<dbReference type="GO" id="GO:0000156">
    <property type="term" value="F:phosphorelay response regulator activity"/>
    <property type="evidence" value="ECO:0007669"/>
    <property type="project" value="InterPro"/>
</dbReference>